<dbReference type="EMBL" id="KE145360">
    <property type="protein sequence ID" value="EPE32004.1"/>
    <property type="molecule type" value="Genomic_DNA"/>
</dbReference>
<dbReference type="GeneID" id="19471127"/>
<dbReference type="AlphaFoldDB" id="S3D4G0"/>
<dbReference type="RefSeq" id="XP_008081059.1">
    <property type="nucleotide sequence ID" value="XM_008082868.1"/>
</dbReference>
<dbReference type="KEGG" id="glz:GLAREA_12086"/>
<evidence type="ECO:0000313" key="2">
    <source>
        <dbReference type="Proteomes" id="UP000016922"/>
    </source>
</evidence>
<accession>S3D4G0</accession>
<evidence type="ECO:0000313" key="1">
    <source>
        <dbReference type="EMBL" id="EPE32004.1"/>
    </source>
</evidence>
<sequence length="249" mass="29017">MLYGYKFVANVLQPLQVVVWGELALGYLGVPTVLNDYMFGVSDEELDMAEHKLISAGFVRQTWSFCSTRDPENMKNHPRWQQWYANKRTAYQNFDSVTRRFDYPDESRHVTRTILLPTSYLRLSISDPGQAGYADPTPSLSQPAFYIDANLHWPNVVMLLQSILMVIEEESYAPRLDFVGLLKAWAFTYLVNDLSLRHDVLDSCRDATLKEYFDKKTNRGQPQPIREKWNKPRPLITNERIREFQVVQS</sequence>
<organism evidence="1 2">
    <name type="scientific">Glarea lozoyensis (strain ATCC 20868 / MF5171)</name>
    <dbReference type="NCBI Taxonomy" id="1116229"/>
    <lineage>
        <taxon>Eukaryota</taxon>
        <taxon>Fungi</taxon>
        <taxon>Dikarya</taxon>
        <taxon>Ascomycota</taxon>
        <taxon>Pezizomycotina</taxon>
        <taxon>Leotiomycetes</taxon>
        <taxon>Helotiales</taxon>
        <taxon>Helotiaceae</taxon>
        <taxon>Glarea</taxon>
    </lineage>
</organism>
<dbReference type="Proteomes" id="UP000016922">
    <property type="component" value="Unassembled WGS sequence"/>
</dbReference>
<dbReference type="eggNOG" id="ENOG502SYIU">
    <property type="taxonomic scope" value="Eukaryota"/>
</dbReference>
<dbReference type="OrthoDB" id="3700556at2759"/>
<proteinExistence type="predicted"/>
<reference evidence="1 2" key="1">
    <citation type="journal article" date="2013" name="BMC Genomics">
        <title>Genomics-driven discovery of the pneumocandin biosynthetic gene cluster in the fungus Glarea lozoyensis.</title>
        <authorList>
            <person name="Chen L."/>
            <person name="Yue Q."/>
            <person name="Zhang X."/>
            <person name="Xiang M."/>
            <person name="Wang C."/>
            <person name="Li S."/>
            <person name="Che Y."/>
            <person name="Ortiz-Lopez F.J."/>
            <person name="Bills G.F."/>
            <person name="Liu X."/>
            <person name="An Z."/>
        </authorList>
    </citation>
    <scope>NUCLEOTIDE SEQUENCE [LARGE SCALE GENOMIC DNA]</scope>
    <source>
        <strain evidence="2">ATCC 20868 / MF5171</strain>
    </source>
</reference>
<dbReference type="OMA" id="GNICHPL"/>
<keyword evidence="2" id="KW-1185">Reference proteome</keyword>
<name>S3D4G0_GLAL2</name>
<protein>
    <submittedName>
        <fullName evidence="1">Uncharacterized protein</fullName>
    </submittedName>
</protein>
<dbReference type="HOGENOM" id="CLU_097624_0_0_1"/>
<gene>
    <name evidence="1" type="ORF">GLAREA_12086</name>
</gene>